<feature type="transmembrane region" description="Helical" evidence="12">
    <location>
        <begin position="66"/>
        <end position="87"/>
    </location>
</feature>
<evidence type="ECO:0000313" key="15">
    <source>
        <dbReference type="EMBL" id="MBP1048072.1"/>
    </source>
</evidence>
<evidence type="ECO:0000256" key="8">
    <source>
        <dbReference type="ARBA" id="ARBA00023136"/>
    </source>
</evidence>
<dbReference type="InterPro" id="IPR051676">
    <property type="entry name" value="UPF0053_domain"/>
</dbReference>
<evidence type="ECO:0000313" key="16">
    <source>
        <dbReference type="Proteomes" id="UP000673375"/>
    </source>
</evidence>
<dbReference type="InterPro" id="IPR000644">
    <property type="entry name" value="CBS_dom"/>
</dbReference>
<dbReference type="SUPFAM" id="SSF56176">
    <property type="entry name" value="FAD-binding/transporter-associated domain-like"/>
    <property type="match status" value="1"/>
</dbReference>
<protein>
    <submittedName>
        <fullName evidence="15">HlyC/CorC family transporter</fullName>
    </submittedName>
</protein>
<dbReference type="InterPro" id="IPR044751">
    <property type="entry name" value="Ion_transp-like_CBS"/>
</dbReference>
<comment type="similarity">
    <text evidence="2">Belongs to the UPF0053 family.</text>
</comment>
<comment type="subcellular location">
    <subcellularLocation>
        <location evidence="1">Cell membrane</location>
        <topology evidence="1">Multi-pass membrane protein</topology>
    </subcellularLocation>
</comment>
<keyword evidence="16" id="KW-1185">Reference proteome</keyword>
<dbReference type="InterPro" id="IPR036318">
    <property type="entry name" value="FAD-bd_PCMH-like_sf"/>
</dbReference>
<dbReference type="InterPro" id="IPR005170">
    <property type="entry name" value="Transptr-assoc_dom"/>
</dbReference>
<gene>
    <name evidence="15" type="ORF">I6N96_17405</name>
</gene>
<accession>A0ABS4CP67</accession>
<keyword evidence="11" id="KW-0175">Coiled coil</keyword>
<evidence type="ECO:0000256" key="6">
    <source>
        <dbReference type="ARBA" id="ARBA00022989"/>
    </source>
</evidence>
<evidence type="ECO:0000256" key="10">
    <source>
        <dbReference type="PROSITE-ProRule" id="PRU01193"/>
    </source>
</evidence>
<dbReference type="Pfam" id="PF00571">
    <property type="entry name" value="CBS"/>
    <property type="match status" value="2"/>
</dbReference>
<proteinExistence type="inferred from homology"/>
<evidence type="ECO:0000256" key="11">
    <source>
        <dbReference type="SAM" id="Coils"/>
    </source>
</evidence>
<evidence type="ECO:0000256" key="12">
    <source>
        <dbReference type="SAM" id="Phobius"/>
    </source>
</evidence>
<evidence type="ECO:0000256" key="1">
    <source>
        <dbReference type="ARBA" id="ARBA00004651"/>
    </source>
</evidence>
<evidence type="ECO:0000256" key="9">
    <source>
        <dbReference type="PROSITE-ProRule" id="PRU00703"/>
    </source>
</evidence>
<feature type="domain" description="CBS" evidence="13">
    <location>
        <begin position="287"/>
        <end position="344"/>
    </location>
</feature>
<feature type="domain" description="CBS" evidence="13">
    <location>
        <begin position="221"/>
        <end position="281"/>
    </location>
</feature>
<feature type="coiled-coil region" evidence="11">
    <location>
        <begin position="300"/>
        <end position="354"/>
    </location>
</feature>
<keyword evidence="8 10" id="KW-0472">Membrane</keyword>
<organism evidence="15 16">
    <name type="scientific">Enterococcus larvae</name>
    <dbReference type="NCBI Taxonomy" id="2794352"/>
    <lineage>
        <taxon>Bacteria</taxon>
        <taxon>Bacillati</taxon>
        <taxon>Bacillota</taxon>
        <taxon>Bacilli</taxon>
        <taxon>Lactobacillales</taxon>
        <taxon>Enterococcaceae</taxon>
        <taxon>Enterococcus</taxon>
    </lineage>
</organism>
<dbReference type="Gene3D" id="3.10.580.10">
    <property type="entry name" value="CBS-domain"/>
    <property type="match status" value="1"/>
</dbReference>
<dbReference type="InterPro" id="IPR002550">
    <property type="entry name" value="CNNM"/>
</dbReference>
<dbReference type="InterPro" id="IPR046342">
    <property type="entry name" value="CBS_dom_sf"/>
</dbReference>
<dbReference type="RefSeq" id="WP_209558847.1">
    <property type="nucleotide sequence ID" value="NZ_JAEDXU010000012.1"/>
</dbReference>
<keyword evidence="4 10" id="KW-0812">Transmembrane</keyword>
<keyword evidence="7 9" id="KW-0129">CBS domain</keyword>
<evidence type="ECO:0000259" key="14">
    <source>
        <dbReference type="PROSITE" id="PS51846"/>
    </source>
</evidence>
<evidence type="ECO:0000256" key="3">
    <source>
        <dbReference type="ARBA" id="ARBA00022475"/>
    </source>
</evidence>
<comment type="caution">
    <text evidence="15">The sequence shown here is derived from an EMBL/GenBank/DDBJ whole genome shotgun (WGS) entry which is preliminary data.</text>
</comment>
<evidence type="ECO:0000256" key="2">
    <source>
        <dbReference type="ARBA" id="ARBA00006337"/>
    </source>
</evidence>
<dbReference type="PANTHER" id="PTHR43099">
    <property type="entry name" value="UPF0053 PROTEIN YRKA"/>
    <property type="match status" value="1"/>
</dbReference>
<keyword evidence="6 10" id="KW-1133">Transmembrane helix</keyword>
<dbReference type="Proteomes" id="UP000673375">
    <property type="component" value="Unassembled WGS sequence"/>
</dbReference>
<dbReference type="PANTHER" id="PTHR43099:SF5">
    <property type="entry name" value="HLYC_CORC FAMILY TRANSPORTER"/>
    <property type="match status" value="1"/>
</dbReference>
<evidence type="ECO:0000256" key="7">
    <source>
        <dbReference type="ARBA" id="ARBA00023122"/>
    </source>
</evidence>
<dbReference type="CDD" id="cd04590">
    <property type="entry name" value="CBS_pair_CorC_HlyC_assoc"/>
    <property type="match status" value="1"/>
</dbReference>
<evidence type="ECO:0000256" key="5">
    <source>
        <dbReference type="ARBA" id="ARBA00022737"/>
    </source>
</evidence>
<dbReference type="SMART" id="SM01091">
    <property type="entry name" value="CorC_HlyC"/>
    <property type="match status" value="1"/>
</dbReference>
<dbReference type="Pfam" id="PF01595">
    <property type="entry name" value="CNNM"/>
    <property type="match status" value="1"/>
</dbReference>
<dbReference type="PROSITE" id="PS51371">
    <property type="entry name" value="CBS"/>
    <property type="match status" value="2"/>
</dbReference>
<dbReference type="EMBL" id="JAEDXU010000012">
    <property type="protein sequence ID" value="MBP1048072.1"/>
    <property type="molecule type" value="Genomic_DNA"/>
</dbReference>
<dbReference type="Gene3D" id="3.30.465.10">
    <property type="match status" value="1"/>
</dbReference>
<evidence type="ECO:0000256" key="4">
    <source>
        <dbReference type="ARBA" id="ARBA00022692"/>
    </source>
</evidence>
<feature type="transmembrane region" description="Helical" evidence="12">
    <location>
        <begin position="107"/>
        <end position="127"/>
    </location>
</feature>
<feature type="transmembrane region" description="Helical" evidence="12">
    <location>
        <begin position="12"/>
        <end position="36"/>
    </location>
</feature>
<dbReference type="PROSITE" id="PS51846">
    <property type="entry name" value="CNNM"/>
    <property type="match status" value="1"/>
</dbReference>
<feature type="domain" description="CNNM transmembrane" evidence="14">
    <location>
        <begin position="7"/>
        <end position="207"/>
    </location>
</feature>
<dbReference type="SUPFAM" id="SSF54631">
    <property type="entry name" value="CBS-domain pair"/>
    <property type="match status" value="1"/>
</dbReference>
<reference evidence="15 16" key="1">
    <citation type="submission" date="2020-12" db="EMBL/GenBank/DDBJ databases">
        <title>Vagococcus allomyrinae sp. nov. and Enterococcus lavae sp. nov., isolated from the larvae of Allomyrina dichotoma.</title>
        <authorList>
            <person name="Lee S.D."/>
        </authorList>
    </citation>
    <scope>NUCLEOTIDE SEQUENCE [LARGE SCALE GENOMIC DNA]</scope>
    <source>
        <strain evidence="15 16">BWM-S5</strain>
    </source>
</reference>
<dbReference type="Pfam" id="PF03471">
    <property type="entry name" value="CorC_HlyC"/>
    <property type="match status" value="1"/>
</dbReference>
<evidence type="ECO:0000259" key="13">
    <source>
        <dbReference type="PROSITE" id="PS51371"/>
    </source>
</evidence>
<keyword evidence="3" id="KW-1003">Cell membrane</keyword>
<dbReference type="InterPro" id="IPR016169">
    <property type="entry name" value="FAD-bd_PCMH_sub2"/>
</dbReference>
<name>A0ABS4CP67_9ENTE</name>
<sequence length="459" mass="51460">MNNADPESQSLIAQILLLVVLTLINAFLAAAEIAAVSVNKNRLEQKAEEGDTKAGKLLKILDDPNNFLSTIQVGITLVNILSGASLADNLSSRLAPVLGGGAFAKNLASIIILALLTYVSIVFGELYPKRIAMNKSEEVAKFTSGPVQFLGMIARPFVWLLSASTDLISRLTPMKFDDEDSKMTRDEMRYLLETEGVLENDELEMLQGVFSLDTKVAREVMVPRTDAFMINIEDTVDENINLVLSENFSRIPVYNDDKDKVIGILHTKNLLKAAHEKGFDKINLQEIIQEPLFVPETIFIDDLLYELKRTQNQMAILLDEYGGVVGLATLEDLLEEIVGEIDDESDEIENLYSKVNDHEYLIQGRMLIDEFNEVFETDLHMSDVDTMAGYLITALGTIPDEGEKLSFDVGNVTLISEEMEGARILVLRVIFHDEEIVNEEPEEGRRLFRRDVEDDEPRR</sequence>
<keyword evidence="5" id="KW-0677">Repeat</keyword>